<dbReference type="SUPFAM" id="SSF81653">
    <property type="entry name" value="Calcium ATPase, transduction domain A"/>
    <property type="match status" value="1"/>
</dbReference>
<reference evidence="20 21" key="1">
    <citation type="submission" date="2014-04" db="EMBL/GenBank/DDBJ databases">
        <authorList>
            <consortium name="DOE Joint Genome Institute"/>
            <person name="Kuo A."/>
            <person name="Gay G."/>
            <person name="Dore J."/>
            <person name="Kohler A."/>
            <person name="Nagy L.G."/>
            <person name="Floudas D."/>
            <person name="Copeland A."/>
            <person name="Barry K.W."/>
            <person name="Cichocki N."/>
            <person name="Veneault-Fourrey C."/>
            <person name="LaButti K."/>
            <person name="Lindquist E.A."/>
            <person name="Lipzen A."/>
            <person name="Lundell T."/>
            <person name="Morin E."/>
            <person name="Murat C."/>
            <person name="Sun H."/>
            <person name="Tunlid A."/>
            <person name="Henrissat B."/>
            <person name="Grigoriev I.V."/>
            <person name="Hibbett D.S."/>
            <person name="Martin F."/>
            <person name="Nordberg H.P."/>
            <person name="Cantor M.N."/>
            <person name="Hua S.X."/>
        </authorList>
    </citation>
    <scope>NUCLEOTIDE SEQUENCE [LARGE SCALE GENOMIC DNA]</scope>
    <source>
        <strain evidence="21">h7</strain>
    </source>
</reference>
<evidence type="ECO:0000256" key="3">
    <source>
        <dbReference type="ARBA" id="ARBA00008746"/>
    </source>
</evidence>
<evidence type="ECO:0000313" key="21">
    <source>
        <dbReference type="Proteomes" id="UP000053424"/>
    </source>
</evidence>
<evidence type="ECO:0000313" key="20">
    <source>
        <dbReference type="EMBL" id="KIM47299.1"/>
    </source>
</evidence>
<dbReference type="InterPro" id="IPR023214">
    <property type="entry name" value="HAD_sf"/>
</dbReference>
<dbReference type="InterPro" id="IPR006068">
    <property type="entry name" value="ATPase_P-typ_cation-transptr_C"/>
</dbReference>
<keyword evidence="6" id="KW-1003">Cell membrane</keyword>
<evidence type="ECO:0000256" key="12">
    <source>
        <dbReference type="ARBA" id="ARBA00022842"/>
    </source>
</evidence>
<evidence type="ECO:0000256" key="7">
    <source>
        <dbReference type="ARBA" id="ARBA00022519"/>
    </source>
</evidence>
<organism evidence="20 21">
    <name type="scientific">Hebeloma cylindrosporum</name>
    <dbReference type="NCBI Taxonomy" id="76867"/>
    <lineage>
        <taxon>Eukaryota</taxon>
        <taxon>Fungi</taxon>
        <taxon>Dikarya</taxon>
        <taxon>Basidiomycota</taxon>
        <taxon>Agaricomycotina</taxon>
        <taxon>Agaricomycetes</taxon>
        <taxon>Agaricomycetidae</taxon>
        <taxon>Agaricales</taxon>
        <taxon>Agaricineae</taxon>
        <taxon>Hymenogastraceae</taxon>
        <taxon>Hebeloma</taxon>
    </lineage>
</organism>
<dbReference type="Pfam" id="PF00690">
    <property type="entry name" value="Cation_ATPase_N"/>
    <property type="match status" value="1"/>
</dbReference>
<dbReference type="Pfam" id="PF13246">
    <property type="entry name" value="Cation_ATPase"/>
    <property type="match status" value="1"/>
</dbReference>
<keyword evidence="11" id="KW-0067">ATP-binding</keyword>
<dbReference type="NCBIfam" id="TIGR01494">
    <property type="entry name" value="ATPase_P-type"/>
    <property type="match status" value="2"/>
</dbReference>
<dbReference type="AlphaFoldDB" id="A0A0C3CT83"/>
<evidence type="ECO:0000256" key="17">
    <source>
        <dbReference type="ARBA" id="ARBA00047295"/>
    </source>
</evidence>
<keyword evidence="14 18" id="KW-1133">Transmembrane helix</keyword>
<keyword evidence="9 18" id="KW-0812">Transmembrane</keyword>
<dbReference type="PROSITE" id="PS00154">
    <property type="entry name" value="ATPASE_E1_E2"/>
    <property type="match status" value="1"/>
</dbReference>
<dbReference type="OrthoDB" id="158672at2759"/>
<feature type="transmembrane region" description="Helical" evidence="18">
    <location>
        <begin position="124"/>
        <end position="142"/>
    </location>
</feature>
<dbReference type="InterPro" id="IPR006415">
    <property type="entry name" value="P-type_ATPase_IIIB"/>
</dbReference>
<feature type="transmembrane region" description="Helical" evidence="18">
    <location>
        <begin position="291"/>
        <end position="311"/>
    </location>
</feature>
<evidence type="ECO:0000256" key="8">
    <source>
        <dbReference type="ARBA" id="ARBA00022553"/>
    </source>
</evidence>
<evidence type="ECO:0000256" key="10">
    <source>
        <dbReference type="ARBA" id="ARBA00022741"/>
    </source>
</evidence>
<dbReference type="Pfam" id="PF00122">
    <property type="entry name" value="E1-E2_ATPase"/>
    <property type="match status" value="1"/>
</dbReference>
<dbReference type="SMART" id="SM00831">
    <property type="entry name" value="Cation_ATPase_N"/>
    <property type="match status" value="1"/>
</dbReference>
<evidence type="ECO:0000256" key="4">
    <source>
        <dbReference type="ARBA" id="ARBA00012786"/>
    </source>
</evidence>
<dbReference type="HOGENOM" id="CLU_002360_6_3_1"/>
<evidence type="ECO:0000256" key="6">
    <source>
        <dbReference type="ARBA" id="ARBA00022475"/>
    </source>
</evidence>
<reference evidence="21" key="2">
    <citation type="submission" date="2015-01" db="EMBL/GenBank/DDBJ databases">
        <title>Evolutionary Origins and Diversification of the Mycorrhizal Mutualists.</title>
        <authorList>
            <consortium name="DOE Joint Genome Institute"/>
            <consortium name="Mycorrhizal Genomics Consortium"/>
            <person name="Kohler A."/>
            <person name="Kuo A."/>
            <person name="Nagy L.G."/>
            <person name="Floudas D."/>
            <person name="Copeland A."/>
            <person name="Barry K.W."/>
            <person name="Cichocki N."/>
            <person name="Veneault-Fourrey C."/>
            <person name="LaButti K."/>
            <person name="Lindquist E.A."/>
            <person name="Lipzen A."/>
            <person name="Lundell T."/>
            <person name="Morin E."/>
            <person name="Murat C."/>
            <person name="Riley R."/>
            <person name="Ohm R."/>
            <person name="Sun H."/>
            <person name="Tunlid A."/>
            <person name="Henrissat B."/>
            <person name="Grigoriev I.V."/>
            <person name="Hibbett D.S."/>
            <person name="Martin F."/>
        </authorList>
    </citation>
    <scope>NUCLEOTIDE SEQUENCE [LARGE SCALE GENOMIC DNA]</scope>
    <source>
        <strain evidence="21">h7</strain>
    </source>
</reference>
<keyword evidence="13" id="KW-1278">Translocase</keyword>
<dbReference type="Gene3D" id="3.40.1110.10">
    <property type="entry name" value="Calcium-transporting ATPase, cytoplasmic domain N"/>
    <property type="match status" value="1"/>
</dbReference>
<dbReference type="InterPro" id="IPR036412">
    <property type="entry name" value="HAD-like_sf"/>
</dbReference>
<dbReference type="InterPro" id="IPR018303">
    <property type="entry name" value="ATPase_P-typ_P_site"/>
</dbReference>
<feature type="transmembrane region" description="Helical" evidence="18">
    <location>
        <begin position="814"/>
        <end position="832"/>
    </location>
</feature>
<evidence type="ECO:0000256" key="14">
    <source>
        <dbReference type="ARBA" id="ARBA00022989"/>
    </source>
</evidence>
<keyword evidence="21" id="KW-1185">Reference proteome</keyword>
<accession>A0A0C3CT83</accession>
<comment type="similarity">
    <text evidence="3">Belongs to the cation transport ATPase (P-type) (TC 3.A.3) family. Type IIIB subfamily.</text>
</comment>
<dbReference type="Gene3D" id="3.40.50.1000">
    <property type="entry name" value="HAD superfamily/HAD-like"/>
    <property type="match status" value="1"/>
</dbReference>
<name>A0A0C3CT83_HEBCY</name>
<dbReference type="InterPro" id="IPR023298">
    <property type="entry name" value="ATPase_P-typ_TM_dom_sf"/>
</dbReference>
<evidence type="ECO:0000256" key="13">
    <source>
        <dbReference type="ARBA" id="ARBA00022967"/>
    </source>
</evidence>
<keyword evidence="10" id="KW-0547">Nucleotide-binding</keyword>
<feature type="transmembrane region" description="Helical" evidence="18">
    <location>
        <begin position="317"/>
        <end position="344"/>
    </location>
</feature>
<keyword evidence="8" id="KW-0597">Phosphoprotein</keyword>
<dbReference type="GO" id="GO:0005886">
    <property type="term" value="C:plasma membrane"/>
    <property type="evidence" value="ECO:0007669"/>
    <property type="project" value="UniProtKB-SubCell"/>
</dbReference>
<keyword evidence="7" id="KW-0997">Cell inner membrane</keyword>
<proteinExistence type="inferred from homology"/>
<dbReference type="InterPro" id="IPR023299">
    <property type="entry name" value="ATPase_P-typ_cyto_dom_N"/>
</dbReference>
<keyword evidence="15 18" id="KW-0472">Membrane</keyword>
<dbReference type="EC" id="7.2.2.14" evidence="4"/>
<dbReference type="Pfam" id="PF00689">
    <property type="entry name" value="Cation_ATPase_C"/>
    <property type="match status" value="1"/>
</dbReference>
<gene>
    <name evidence="20" type="ORF">M413DRAFT_272334</name>
</gene>
<dbReference type="NCBIfam" id="TIGR01524">
    <property type="entry name" value="ATPase-IIIB_Mg"/>
    <property type="match status" value="1"/>
</dbReference>
<evidence type="ECO:0000256" key="16">
    <source>
        <dbReference type="ARBA" id="ARBA00029806"/>
    </source>
</evidence>
<dbReference type="STRING" id="686832.A0A0C3CT83"/>
<dbReference type="SUPFAM" id="SSF81665">
    <property type="entry name" value="Calcium ATPase, transmembrane domain M"/>
    <property type="match status" value="1"/>
</dbReference>
<feature type="transmembrane region" description="Helical" evidence="18">
    <location>
        <begin position="881"/>
        <end position="902"/>
    </location>
</feature>
<keyword evidence="12" id="KW-0460">Magnesium</keyword>
<dbReference type="PRINTS" id="PR01836">
    <property type="entry name" value="MGATPASE"/>
</dbReference>
<dbReference type="Proteomes" id="UP000053424">
    <property type="component" value="Unassembled WGS sequence"/>
</dbReference>
<dbReference type="Gene3D" id="1.20.1110.10">
    <property type="entry name" value="Calcium-transporting ATPase, transmembrane domain"/>
    <property type="match status" value="1"/>
</dbReference>
<dbReference type="EMBL" id="KN831770">
    <property type="protein sequence ID" value="KIM47299.1"/>
    <property type="molecule type" value="Genomic_DNA"/>
</dbReference>
<dbReference type="SFLD" id="SFLDF00027">
    <property type="entry name" value="p-type_atpase"/>
    <property type="match status" value="1"/>
</dbReference>
<dbReference type="GO" id="GO:0005524">
    <property type="term" value="F:ATP binding"/>
    <property type="evidence" value="ECO:0007669"/>
    <property type="project" value="UniProtKB-KW"/>
</dbReference>
<dbReference type="PANTHER" id="PTHR42861">
    <property type="entry name" value="CALCIUM-TRANSPORTING ATPASE"/>
    <property type="match status" value="1"/>
</dbReference>
<dbReference type="SUPFAM" id="SSF56784">
    <property type="entry name" value="HAD-like"/>
    <property type="match status" value="1"/>
</dbReference>
<dbReference type="InterPro" id="IPR044492">
    <property type="entry name" value="P_typ_ATPase_HD_dom"/>
</dbReference>
<evidence type="ECO:0000256" key="18">
    <source>
        <dbReference type="SAM" id="Phobius"/>
    </source>
</evidence>
<dbReference type="InterPro" id="IPR004014">
    <property type="entry name" value="ATPase_P-typ_cation-transptr_N"/>
</dbReference>
<dbReference type="GO" id="GO:0016887">
    <property type="term" value="F:ATP hydrolysis activity"/>
    <property type="evidence" value="ECO:0007669"/>
    <property type="project" value="InterPro"/>
</dbReference>
<feature type="domain" description="Cation-transporting P-type ATPase N-terminal" evidence="19">
    <location>
        <begin position="48"/>
        <end position="122"/>
    </location>
</feature>
<evidence type="ECO:0000256" key="11">
    <source>
        <dbReference type="ARBA" id="ARBA00022840"/>
    </source>
</evidence>
<feature type="transmembrane region" description="Helical" evidence="18">
    <location>
        <begin position="94"/>
        <end position="118"/>
    </location>
</feature>
<evidence type="ECO:0000259" key="19">
    <source>
        <dbReference type="SMART" id="SM00831"/>
    </source>
</evidence>
<feature type="transmembrane region" description="Helical" evidence="18">
    <location>
        <begin position="918"/>
        <end position="940"/>
    </location>
</feature>
<evidence type="ECO:0000256" key="1">
    <source>
        <dbReference type="ARBA" id="ARBA00003954"/>
    </source>
</evidence>
<dbReference type="SFLD" id="SFLDS00003">
    <property type="entry name" value="Haloacid_Dehalogenase"/>
    <property type="match status" value="1"/>
</dbReference>
<sequence>MSSLQIRESTLDIEKLGDLDQLPTATNGNDQVNIPGKQVPAVYEKVALFSRIPASAIFDLLPGSSPLGLSDEAARSALERHGPNILIAERGPQAILLLISAIANPFNFILIALAIVSIATGDKATFSVMIAMVILSTGLRFWQDLKSVSQAAKLLNSVTTRVRVLRANKEVELDRRDIVPGDVLVLTSGDVFPGDCVLFAAEALSVGQASLTGELMPVDKTVRLALPLSEHNFDILDNENICLAGTSVATGSGRAMVIATGGETYLASIAKALAKKRTLNAMQIGIRNVSYLLLTFMAVMAPIVFVVQGAISKNWKGAVFFAISVAVGITPEMLPMVVASNLALSAVRVARKKVIVKRLDAIQNLGAITILCSDKTGTLTIDHVQVSVSTTGFGDHAELPLKLAYINSALQTGTRSLIDRGIVDFASKEFSKSTDEGGGEGVNPHDWVKFGEVPFDSTRRLLSVLVSRSGTDEKGLLITKGAVEEVLDHCTQVYDYPSSPPSLPSSGKLGEFKPNSVLPLTGDIQRQILATAEQLNSDGLRLVAVAYKSSVAMPFTTLSKQDESELVFVGFIGFLDPLKPDAADAIDRLAKLGVKVRILTGDAPAVAAKVARDLGILSSKSASEKDFMITGSQLAALSVDRPEFDQAIERCIVFAKVSPHQKLQIVERLRKGGGGRAVAFLGDGVNDALAIRAADVGISVDSGTETAKEAADVILLEKSLDVIAHGVLQGRITYIVRFFNTMKYIKMAASSNFGNVFSVLVASAWLPYQPMRPLQLLFQNLLYDFSQSTIPWDNVDPEYLATPKSWNAKSIARFMVFLGPTSSVFDICVFSLNWFRYRIRDAASPLVPLAQTNWFLEGAITQVFIIHFLRTGKIPFFQSRASLPVISLTSIVMCCVLAIPYIPKLNSALGMAAPEPEFYGFLAAILVGYAGLVHLMKIAYQRVFQEWL</sequence>
<dbReference type="InterPro" id="IPR059000">
    <property type="entry name" value="ATPase_P-type_domA"/>
</dbReference>
<dbReference type="Gene3D" id="2.70.150.10">
    <property type="entry name" value="Calcium-transporting ATPase, cytoplasmic transduction domain A"/>
    <property type="match status" value="1"/>
</dbReference>
<dbReference type="InterPro" id="IPR001757">
    <property type="entry name" value="P_typ_ATPase"/>
</dbReference>
<comment type="subcellular location">
    <subcellularLocation>
        <location evidence="2">Cell inner membrane</location>
        <topology evidence="2">Multi-pass membrane protein</topology>
    </subcellularLocation>
</comment>
<dbReference type="InterPro" id="IPR008250">
    <property type="entry name" value="ATPase_P-typ_transduc_dom_A_sf"/>
</dbReference>
<comment type="catalytic activity">
    <reaction evidence="17">
        <text>Mg(2+)(out) + ATP + H2O = Mg(2+)(in) + ADP + phosphate + H(+)</text>
        <dbReference type="Rhea" id="RHEA:10260"/>
        <dbReference type="ChEBI" id="CHEBI:15377"/>
        <dbReference type="ChEBI" id="CHEBI:15378"/>
        <dbReference type="ChEBI" id="CHEBI:18420"/>
        <dbReference type="ChEBI" id="CHEBI:30616"/>
        <dbReference type="ChEBI" id="CHEBI:43474"/>
        <dbReference type="ChEBI" id="CHEBI:456216"/>
        <dbReference type="EC" id="7.2.2.14"/>
    </reaction>
</comment>
<evidence type="ECO:0000256" key="9">
    <source>
        <dbReference type="ARBA" id="ARBA00022692"/>
    </source>
</evidence>
<dbReference type="SFLD" id="SFLDG00002">
    <property type="entry name" value="C1.7:_P-type_atpase_like"/>
    <property type="match status" value="1"/>
</dbReference>
<evidence type="ECO:0000256" key="5">
    <source>
        <dbReference type="ARBA" id="ARBA00013555"/>
    </source>
</evidence>
<evidence type="ECO:0000256" key="15">
    <source>
        <dbReference type="ARBA" id="ARBA00023136"/>
    </source>
</evidence>
<evidence type="ECO:0000256" key="2">
    <source>
        <dbReference type="ARBA" id="ARBA00004429"/>
    </source>
</evidence>
<comment type="function">
    <text evidence="1">Mediates magnesium influx to the cytosol.</text>
</comment>
<protein>
    <recommendedName>
        <fullName evidence="5">Magnesium-transporting ATPase, P-type 1</fullName>
        <ecNumber evidence="4">7.2.2.14</ecNumber>
    </recommendedName>
    <alternativeName>
        <fullName evidence="16">Mg(2+) transport ATPase, P-type 1</fullName>
    </alternativeName>
</protein>
<dbReference type="GO" id="GO:0015444">
    <property type="term" value="F:P-type magnesium transporter activity"/>
    <property type="evidence" value="ECO:0007669"/>
    <property type="project" value="UniProtKB-EC"/>
</dbReference>